<evidence type="ECO:0000256" key="1">
    <source>
        <dbReference type="SAM" id="MobiDB-lite"/>
    </source>
</evidence>
<dbReference type="EMBL" id="LGUB01000265">
    <property type="protein sequence ID" value="KRH93646.1"/>
    <property type="molecule type" value="Genomic_DNA"/>
</dbReference>
<feature type="region of interest" description="Disordered" evidence="1">
    <location>
        <begin position="1"/>
        <end position="59"/>
    </location>
</feature>
<reference evidence="2 3" key="1">
    <citation type="submission" date="2015-07" db="EMBL/GenBank/DDBJ databases">
        <title>The genome of Pseudoloma neurophilia, a relevant intracellular parasite of the zebrafish.</title>
        <authorList>
            <person name="Ndikumana S."/>
            <person name="Pelin A."/>
            <person name="Sanders J."/>
            <person name="Corradi N."/>
        </authorList>
    </citation>
    <scope>NUCLEOTIDE SEQUENCE [LARGE SCALE GENOMIC DNA]</scope>
    <source>
        <strain evidence="2 3">MK1</strain>
    </source>
</reference>
<dbReference type="Proteomes" id="UP000051530">
    <property type="component" value="Unassembled WGS sequence"/>
</dbReference>
<evidence type="ECO:0000313" key="2">
    <source>
        <dbReference type="EMBL" id="KRH93646.1"/>
    </source>
</evidence>
<feature type="region of interest" description="Disordered" evidence="1">
    <location>
        <begin position="129"/>
        <end position="164"/>
    </location>
</feature>
<feature type="compositionally biased region" description="Polar residues" evidence="1">
    <location>
        <begin position="23"/>
        <end position="59"/>
    </location>
</feature>
<protein>
    <submittedName>
        <fullName evidence="2">Uncharacterized protein</fullName>
    </submittedName>
</protein>
<gene>
    <name evidence="2" type="ORF">M153_6990003292</name>
</gene>
<comment type="caution">
    <text evidence="2">The sequence shown here is derived from an EMBL/GenBank/DDBJ whole genome shotgun (WGS) entry which is preliminary data.</text>
</comment>
<dbReference type="VEuPathDB" id="MicrosporidiaDB:M153_6990003292"/>
<accession>A0A0R0M200</accession>
<sequence>MTLPFFMSEKDSEKLDRPEKQDFNPTKNSNNHDSPQEFDQNGSKTSQNLPSGSTESQTPILSQESTFLRDDLKNSLHNDNNSLHMMHNQEPEILDKTINSNFYGTDPKYNFEHLNYNSSYESHFLKSNRESNNQQHNTRNNQFYGNYSTTIRDSPPYFHSNSQNNLYESNMQHSRPEIYKNQQGAVRSASQNSFYFQQPQILNYDDYPVEHFDVNEPLTELDHKASQLLVPKQFSNCETRPINDIDSNLKEQTFDSLQNNDYFEGLPEKLLSFLSEKDKKIEQFVMDQENLIQKSPRKSVTFDQEISETLSSKSDNISVFEHEKLNKRFKGKDQKWIKSGSKNEIYVHNPDQFGHRFENSKIQMKNIPSLDLNINNLLKDENPVKSNIANSLLLLKNGTNSLSNTSGSISYQNVLKQNQKSENNTQTHQSGKIPDIGQLQNRWDQSPSLVNDPSVENVSIKLDLSQHQHLKN</sequence>
<feature type="non-terminal residue" evidence="2">
    <location>
        <position position="472"/>
    </location>
</feature>
<feature type="compositionally biased region" description="Polar residues" evidence="1">
    <location>
        <begin position="130"/>
        <end position="152"/>
    </location>
</feature>
<feature type="compositionally biased region" description="Basic and acidic residues" evidence="1">
    <location>
        <begin position="8"/>
        <end position="22"/>
    </location>
</feature>
<organism evidence="2 3">
    <name type="scientific">Pseudoloma neurophilia</name>
    <dbReference type="NCBI Taxonomy" id="146866"/>
    <lineage>
        <taxon>Eukaryota</taxon>
        <taxon>Fungi</taxon>
        <taxon>Fungi incertae sedis</taxon>
        <taxon>Microsporidia</taxon>
        <taxon>Pseudoloma</taxon>
    </lineage>
</organism>
<proteinExistence type="predicted"/>
<keyword evidence="3" id="KW-1185">Reference proteome</keyword>
<dbReference type="AlphaFoldDB" id="A0A0R0M200"/>
<evidence type="ECO:0000313" key="3">
    <source>
        <dbReference type="Proteomes" id="UP000051530"/>
    </source>
</evidence>
<name>A0A0R0M200_9MICR</name>